<dbReference type="Proteomes" id="UP001633002">
    <property type="component" value="Unassembled WGS sequence"/>
</dbReference>
<feature type="coiled-coil region" evidence="1">
    <location>
        <begin position="303"/>
        <end position="341"/>
    </location>
</feature>
<organism evidence="2 3">
    <name type="scientific">Riccia sorocarpa</name>
    <dbReference type="NCBI Taxonomy" id="122646"/>
    <lineage>
        <taxon>Eukaryota</taxon>
        <taxon>Viridiplantae</taxon>
        <taxon>Streptophyta</taxon>
        <taxon>Embryophyta</taxon>
        <taxon>Marchantiophyta</taxon>
        <taxon>Marchantiopsida</taxon>
        <taxon>Marchantiidae</taxon>
        <taxon>Marchantiales</taxon>
        <taxon>Ricciaceae</taxon>
        <taxon>Riccia</taxon>
    </lineage>
</organism>
<evidence type="ECO:0000256" key="1">
    <source>
        <dbReference type="SAM" id="Coils"/>
    </source>
</evidence>
<evidence type="ECO:0000313" key="3">
    <source>
        <dbReference type="Proteomes" id="UP001633002"/>
    </source>
</evidence>
<gene>
    <name evidence="2" type="ORF">R1sor_021775</name>
</gene>
<proteinExistence type="predicted"/>
<feature type="coiled-coil region" evidence="1">
    <location>
        <begin position="367"/>
        <end position="401"/>
    </location>
</feature>
<keyword evidence="1" id="KW-0175">Coiled coil</keyword>
<comment type="caution">
    <text evidence="2">The sequence shown here is derived from an EMBL/GenBank/DDBJ whole genome shotgun (WGS) entry which is preliminary data.</text>
</comment>
<keyword evidence="3" id="KW-1185">Reference proteome</keyword>
<protein>
    <recommendedName>
        <fullName evidence="4">RING-type domain-containing protein</fullName>
    </recommendedName>
</protein>
<dbReference type="AlphaFoldDB" id="A0ABD3GM83"/>
<sequence>MESEAWGQTSKSQKTEDTLESLDLTASSSAIEVYQAPSLAIVPAMDFKFTFEELGVLSRDEVLPYVDTSRVRDDGIITINSAMFSRGAVEGAKEYPIDISVEGLKKLVDFPTAGDCVKVVAPSKIEKMFSDHCGIPNKKDAWKAIAPWFGFPLKNAQARSEGWIVDDFRKFTLEKHPHGSVLDMRVRLVIRQVLKILGKLSYHFCSTTLVLLAVAHVDPTCAHLQPDWHMFVSSEIRKSLNHEKTDKKSAGKFREGWKAIIELVRNEFMAKQAAASGKEPLYLEAKNAFSDTKAEWDNEKCELVRQREELKEELAKAQELKAQAERREETIRLEKKALEVEYSKEKADWESKNQNQMEDSAKNTGEATELKLELEAKEEELRKLQEADKKIRQKLKTAKKKGKELEGELKNIPAGVLVKFESKVMDLLKSGKKWQLSCYQKVFNPGDLTEWKETRVVPVPCTFCKGIIAPGTNVRIPTCGHSYHISCVCSSFGLNYLACWADGCSQTLPTAWIHEFCLDREVDFDALKERYMCSWDIRSLPPNVELYDTEQDMLQITGVPQMRAQKTKWQHALGKALDAKTLQSLTPGKSSVKLWLFGPRHRVPGTQFRLWSAKRGGYPNNKLEQDMGISSN</sequence>
<dbReference type="EMBL" id="JBJQOH010000007">
    <property type="protein sequence ID" value="KAL3678819.1"/>
    <property type="molecule type" value="Genomic_DNA"/>
</dbReference>
<reference evidence="2 3" key="1">
    <citation type="submission" date="2024-09" db="EMBL/GenBank/DDBJ databases">
        <title>Chromosome-scale assembly of Riccia sorocarpa.</title>
        <authorList>
            <person name="Paukszto L."/>
        </authorList>
    </citation>
    <scope>NUCLEOTIDE SEQUENCE [LARGE SCALE GENOMIC DNA]</scope>
    <source>
        <strain evidence="2">LP-2024</strain>
        <tissue evidence="2">Aerial parts of the thallus</tissue>
    </source>
</reference>
<accession>A0ABD3GM83</accession>
<evidence type="ECO:0008006" key="4">
    <source>
        <dbReference type="Google" id="ProtNLM"/>
    </source>
</evidence>
<evidence type="ECO:0000313" key="2">
    <source>
        <dbReference type="EMBL" id="KAL3678819.1"/>
    </source>
</evidence>
<name>A0ABD3GM83_9MARC</name>